<sequence>MPYFERDHRRPPIKRISKEPDSPVWAEDYRHWFAELKQRVQRARQRAIASADRELVALYWQIGRDILDRQQKQGWGAGVVDRLARDLRVASGHARLLAAKSQGHGALAQAFPQPEFVQQPVARSAWSHVVTLLDKLDDSKQRLWYARKSLEHGWSRSVLTMQIETAATSVLARP</sequence>
<proteinExistence type="predicted"/>
<dbReference type="Pfam" id="PF17761">
    <property type="entry name" value="DUF1016_N"/>
    <property type="match status" value="1"/>
</dbReference>
<comment type="caution">
    <text evidence="3">The sequence shown here is derived from an EMBL/GenBank/DDBJ whole genome shotgun (WGS) entry which is preliminary data.</text>
</comment>
<protein>
    <submittedName>
        <fullName evidence="3">Nuclease of restriction endonuclease-like (RecB) superfamily</fullName>
    </submittedName>
</protein>
<dbReference type="EMBL" id="JAVIZN010000003">
    <property type="protein sequence ID" value="MDR6208233.1"/>
    <property type="molecule type" value="Genomic_DNA"/>
</dbReference>
<dbReference type="RefSeq" id="WP_310035697.1">
    <property type="nucleotide sequence ID" value="NZ_JAVIZN010000003.1"/>
</dbReference>
<evidence type="ECO:0000313" key="4">
    <source>
        <dbReference type="Proteomes" id="UP001245184"/>
    </source>
</evidence>
<evidence type="ECO:0000259" key="2">
    <source>
        <dbReference type="Pfam" id="PF17761"/>
    </source>
</evidence>
<dbReference type="PANTHER" id="PTHR30547">
    <property type="entry name" value="UNCHARACTERIZED PROTEIN YHCG-RELATED"/>
    <property type="match status" value="1"/>
</dbReference>
<evidence type="ECO:0000313" key="3">
    <source>
        <dbReference type="EMBL" id="MDR6208233.1"/>
    </source>
</evidence>
<dbReference type="Proteomes" id="UP001245184">
    <property type="component" value="Unassembled WGS sequence"/>
</dbReference>
<gene>
    <name evidence="3" type="ORF">QF025_007034</name>
</gene>
<dbReference type="InterPro" id="IPR053148">
    <property type="entry name" value="PD-DEXK-like_domain"/>
</dbReference>
<accession>A0ABD5CT22</accession>
<dbReference type="InterPro" id="IPR041527">
    <property type="entry name" value="YhcG_N"/>
</dbReference>
<evidence type="ECO:0000256" key="1">
    <source>
        <dbReference type="SAM" id="MobiDB-lite"/>
    </source>
</evidence>
<organism evidence="3 4">
    <name type="scientific">Paraburkholderia graminis</name>
    <dbReference type="NCBI Taxonomy" id="60548"/>
    <lineage>
        <taxon>Bacteria</taxon>
        <taxon>Pseudomonadati</taxon>
        <taxon>Pseudomonadota</taxon>
        <taxon>Betaproteobacteria</taxon>
        <taxon>Burkholderiales</taxon>
        <taxon>Burkholderiaceae</taxon>
        <taxon>Paraburkholderia</taxon>
    </lineage>
</organism>
<dbReference type="AlphaFoldDB" id="A0ABD5CT22"/>
<dbReference type="PANTHER" id="PTHR30547:SF0">
    <property type="entry name" value="BLR8175 PROTEIN"/>
    <property type="match status" value="1"/>
</dbReference>
<reference evidence="3 4" key="1">
    <citation type="submission" date="2023-08" db="EMBL/GenBank/DDBJ databases">
        <title>Genome sequencing of plant associated microbes to promote plant fitness in Sorghum bicolor and Oryza sativa.</title>
        <authorList>
            <person name="Coleman-Derr D."/>
        </authorList>
    </citation>
    <scope>NUCLEOTIDE SEQUENCE [LARGE SCALE GENOMIC DNA]</scope>
    <source>
        <strain evidence="3 4">SLBN-33</strain>
    </source>
</reference>
<feature type="domain" description="YhcG N-terminal" evidence="2">
    <location>
        <begin position="35"/>
        <end position="166"/>
    </location>
</feature>
<name>A0ABD5CT22_9BURK</name>
<feature type="region of interest" description="Disordered" evidence="1">
    <location>
        <begin position="1"/>
        <end position="20"/>
    </location>
</feature>